<dbReference type="AlphaFoldDB" id="A0AAW5DY58"/>
<sequence>MGAIDQNGYRFEPEYSVVSQKGAIHVYQKGDFVKEIPFTFTGEQPHPDQIENLVNNFFEEVNKNESGY</sequence>
<accession>A0AAW5DY58</accession>
<dbReference type="EMBL" id="JAKTTI010000001">
    <property type="protein sequence ID" value="MCH1623975.1"/>
    <property type="molecule type" value="Genomic_DNA"/>
</dbReference>
<evidence type="ECO:0000313" key="1">
    <source>
        <dbReference type="EMBL" id="MCH1623975.1"/>
    </source>
</evidence>
<comment type="caution">
    <text evidence="1">The sequence shown here is derived from an EMBL/GenBank/DDBJ whole genome shotgun (WGS) entry which is preliminary data.</text>
</comment>
<organism evidence="1 2">
    <name type="scientific">Fredinandcohnia quinoae</name>
    <dbReference type="NCBI Taxonomy" id="2918902"/>
    <lineage>
        <taxon>Bacteria</taxon>
        <taxon>Bacillati</taxon>
        <taxon>Bacillota</taxon>
        <taxon>Bacilli</taxon>
        <taxon>Bacillales</taxon>
        <taxon>Bacillaceae</taxon>
        <taxon>Fredinandcohnia</taxon>
    </lineage>
</organism>
<proteinExistence type="predicted"/>
<dbReference type="InterPro" id="IPR035314">
    <property type="entry name" value="DUF5370"/>
</dbReference>
<protein>
    <submittedName>
        <fullName evidence="1">YbxH family protein</fullName>
    </submittedName>
</protein>
<dbReference type="Pfam" id="PF17340">
    <property type="entry name" value="DUF5370"/>
    <property type="match status" value="1"/>
</dbReference>
<keyword evidence="2" id="KW-1185">Reference proteome</keyword>
<name>A0AAW5DY58_9BACI</name>
<gene>
    <name evidence="1" type="ORF">MJG50_01435</name>
</gene>
<dbReference type="Proteomes" id="UP001431131">
    <property type="component" value="Unassembled WGS sequence"/>
</dbReference>
<dbReference type="RefSeq" id="WP_240252185.1">
    <property type="nucleotide sequence ID" value="NZ_JAKTTI010000001.1"/>
</dbReference>
<reference evidence="1" key="1">
    <citation type="submission" date="2022-02" db="EMBL/GenBank/DDBJ databases">
        <title>Fredinandcohnia quinoae sp. nov. isolated from Chenopodium quinoa seeds.</title>
        <authorList>
            <person name="Saati-Santamaria Z."/>
            <person name="Flores-Felix J.D."/>
            <person name="Igual J.M."/>
            <person name="Velazquez E."/>
            <person name="Garcia-Fraile P."/>
            <person name="Martinez-Molina E."/>
        </authorList>
    </citation>
    <scope>NUCLEOTIDE SEQUENCE</scope>
    <source>
        <strain evidence="1">SECRCQ15</strain>
    </source>
</reference>
<evidence type="ECO:0000313" key="2">
    <source>
        <dbReference type="Proteomes" id="UP001431131"/>
    </source>
</evidence>